<evidence type="ECO:0000313" key="1">
    <source>
        <dbReference type="EMBL" id="GBO20067.1"/>
    </source>
</evidence>
<comment type="caution">
    <text evidence="1">The sequence shown here is derived from an EMBL/GenBank/DDBJ whole genome shotgun (WGS) entry which is preliminary data.</text>
</comment>
<organism evidence="1 2">
    <name type="scientific">Araneus ventricosus</name>
    <name type="common">Orbweaver spider</name>
    <name type="synonym">Epeira ventricosa</name>
    <dbReference type="NCBI Taxonomy" id="182803"/>
    <lineage>
        <taxon>Eukaryota</taxon>
        <taxon>Metazoa</taxon>
        <taxon>Ecdysozoa</taxon>
        <taxon>Arthropoda</taxon>
        <taxon>Chelicerata</taxon>
        <taxon>Arachnida</taxon>
        <taxon>Araneae</taxon>
        <taxon>Araneomorphae</taxon>
        <taxon>Entelegynae</taxon>
        <taxon>Araneoidea</taxon>
        <taxon>Araneidae</taxon>
        <taxon>Araneus</taxon>
    </lineage>
</organism>
<name>A0A4Y2V8L6_ARAVE</name>
<reference evidence="1 2" key="1">
    <citation type="journal article" date="2019" name="Sci. Rep.">
        <title>Orb-weaving spider Araneus ventricosus genome elucidates the spidroin gene catalogue.</title>
        <authorList>
            <person name="Kono N."/>
            <person name="Nakamura H."/>
            <person name="Ohtoshi R."/>
            <person name="Moran D.A.P."/>
            <person name="Shinohara A."/>
            <person name="Yoshida Y."/>
            <person name="Fujiwara M."/>
            <person name="Mori M."/>
            <person name="Tomita M."/>
            <person name="Arakawa K."/>
        </authorList>
    </citation>
    <scope>NUCLEOTIDE SEQUENCE [LARGE SCALE GENOMIC DNA]</scope>
</reference>
<gene>
    <name evidence="1" type="ORF">AVEN_271151_1</name>
</gene>
<dbReference type="EMBL" id="BGPR01043468">
    <property type="protein sequence ID" value="GBO20067.1"/>
    <property type="molecule type" value="Genomic_DNA"/>
</dbReference>
<accession>A0A4Y2V8L6</accession>
<proteinExistence type="predicted"/>
<keyword evidence="2" id="KW-1185">Reference proteome</keyword>
<protein>
    <submittedName>
        <fullName evidence="1">Uncharacterized protein</fullName>
    </submittedName>
</protein>
<dbReference type="Proteomes" id="UP000499080">
    <property type="component" value="Unassembled WGS sequence"/>
</dbReference>
<evidence type="ECO:0000313" key="2">
    <source>
        <dbReference type="Proteomes" id="UP000499080"/>
    </source>
</evidence>
<sequence>MNMCSYWRNLQKLGTDTKKEQERKLTSDLNNLSDAKTLEIIKIEDRAFLLSQREPGLRGYRYGNRNEACKDRRKVIIESQRARRHTD</sequence>
<dbReference type="AlphaFoldDB" id="A0A4Y2V8L6"/>